<dbReference type="AlphaFoldDB" id="A0A4Y5MXL6"/>
<dbReference type="Gene3D" id="3.40.1440.10">
    <property type="entry name" value="GIY-YIG endonuclease"/>
    <property type="match status" value="1"/>
</dbReference>
<protein>
    <recommendedName>
        <fullName evidence="1">Nuclease associated modular domain-containing protein</fullName>
    </recommendedName>
</protein>
<dbReference type="GO" id="GO:0004519">
    <property type="term" value="F:endonuclease activity"/>
    <property type="evidence" value="ECO:0007669"/>
    <property type="project" value="InterPro"/>
</dbReference>
<name>A0A4Y5MXL6_9PEZI</name>
<proteinExistence type="predicted"/>
<sequence length="166" mass="19095">MAICNALIKHGYSNFSLEILEYCEAEKCLEREQFYIDLYKPEYNILKFAGSNVGYKHTEETLDKLRNRKVSDEVRALLSARFKGENNPLFGRVSVNHPMYGKTKPEGSGRSPQRIAVLDVLTNERTEYDSIGAASLALNIKQSRISTFFVNNQKKPYKGRYIFQKL</sequence>
<dbReference type="InterPro" id="IPR035901">
    <property type="entry name" value="GIY-YIG_endonuc_sf"/>
</dbReference>
<dbReference type="InterPro" id="IPR006350">
    <property type="entry name" value="Intron_endoG1"/>
</dbReference>
<organism evidence="2">
    <name type="scientific">Orbilia brochopaga</name>
    <dbReference type="NCBI Taxonomy" id="3140254"/>
    <lineage>
        <taxon>Eukaryota</taxon>
        <taxon>Fungi</taxon>
        <taxon>Dikarya</taxon>
        <taxon>Ascomycota</taxon>
        <taxon>Pezizomycotina</taxon>
        <taxon>Orbiliomycetes</taxon>
        <taxon>Orbiliales</taxon>
        <taxon>Orbiliaceae</taxon>
        <taxon>Orbilia</taxon>
    </lineage>
</organism>
<evidence type="ECO:0000313" key="2">
    <source>
        <dbReference type="EMBL" id="QCW06882.1"/>
    </source>
</evidence>
<dbReference type="GO" id="GO:0003677">
    <property type="term" value="F:DNA binding"/>
    <property type="evidence" value="ECO:0007669"/>
    <property type="project" value="InterPro"/>
</dbReference>
<feature type="domain" description="Nuclease associated modular" evidence="1">
    <location>
        <begin position="67"/>
        <end position="92"/>
    </location>
</feature>
<dbReference type="EMBL" id="MK820635">
    <property type="protein sequence ID" value="QCW06882.1"/>
    <property type="molecule type" value="Genomic_DNA"/>
</dbReference>
<reference evidence="2" key="1">
    <citation type="submission" date="2019-04" db="EMBL/GenBank/DDBJ databases">
        <authorList>
            <person name="Yu Z."/>
            <person name="Deng C."/>
        </authorList>
    </citation>
    <scope>NUCLEOTIDE SEQUENCE</scope>
</reference>
<dbReference type="SUPFAM" id="SSF64496">
    <property type="entry name" value="DNA-binding domain of intron-encoded endonucleases"/>
    <property type="match status" value="1"/>
</dbReference>
<keyword evidence="2" id="KW-0496">Mitochondrion</keyword>
<dbReference type="Pfam" id="PF07460">
    <property type="entry name" value="NUMOD3"/>
    <property type="match status" value="1"/>
</dbReference>
<geneLocation type="mitochondrion" evidence="2"/>
<gene>
    <name evidence="2" type="primary">orf166</name>
</gene>
<dbReference type="SUPFAM" id="SSF82771">
    <property type="entry name" value="GIY-YIG endonuclease"/>
    <property type="match status" value="1"/>
</dbReference>
<dbReference type="InterPro" id="IPR003611">
    <property type="entry name" value="NUMOD3"/>
</dbReference>
<accession>A0A4Y5MXL6</accession>
<evidence type="ECO:0000259" key="1">
    <source>
        <dbReference type="Pfam" id="PF07460"/>
    </source>
</evidence>
<dbReference type="NCBIfam" id="TIGR01453">
    <property type="entry name" value="grpIintron_endo"/>
    <property type="match status" value="1"/>
</dbReference>